<protein>
    <submittedName>
        <fullName evidence="2">Uncharacterized protein</fullName>
    </submittedName>
</protein>
<dbReference type="RefSeq" id="WP_328959768.1">
    <property type="nucleotide sequence ID" value="NZ_CP108090.1"/>
</dbReference>
<keyword evidence="3" id="KW-1185">Reference proteome</keyword>
<evidence type="ECO:0000256" key="1">
    <source>
        <dbReference type="SAM" id="MobiDB-lite"/>
    </source>
</evidence>
<evidence type="ECO:0000313" key="3">
    <source>
        <dbReference type="Proteomes" id="UP001432039"/>
    </source>
</evidence>
<proteinExistence type="predicted"/>
<gene>
    <name evidence="2" type="ORF">OG517_01415</name>
</gene>
<organism evidence="2 3">
    <name type="scientific">Streptomyces virginiae</name>
    <name type="common">Streptomyces cinnamonensis</name>
    <dbReference type="NCBI Taxonomy" id="1961"/>
    <lineage>
        <taxon>Bacteria</taxon>
        <taxon>Bacillati</taxon>
        <taxon>Actinomycetota</taxon>
        <taxon>Actinomycetes</taxon>
        <taxon>Kitasatosporales</taxon>
        <taxon>Streptomycetaceae</taxon>
        <taxon>Streptomyces</taxon>
    </lineage>
</organism>
<accession>A0ABZ1T4M1</accession>
<dbReference type="Proteomes" id="UP001432039">
    <property type="component" value="Chromosome"/>
</dbReference>
<feature type="region of interest" description="Disordered" evidence="1">
    <location>
        <begin position="1"/>
        <end position="42"/>
    </location>
</feature>
<evidence type="ECO:0000313" key="2">
    <source>
        <dbReference type="EMBL" id="WUQ10207.1"/>
    </source>
</evidence>
<sequence>MVLRTPPGQQAGTVPYPLGFTPPHPAKGAAAERSRWLGVQPD</sequence>
<reference evidence="2" key="1">
    <citation type="submission" date="2022-10" db="EMBL/GenBank/DDBJ databases">
        <title>The complete genomes of actinobacterial strains from the NBC collection.</title>
        <authorList>
            <person name="Joergensen T.S."/>
            <person name="Alvarez Arevalo M."/>
            <person name="Sterndorff E.B."/>
            <person name="Faurdal D."/>
            <person name="Vuksanovic O."/>
            <person name="Mourched A.-S."/>
            <person name="Charusanti P."/>
            <person name="Shaw S."/>
            <person name="Blin K."/>
            <person name="Weber T."/>
        </authorList>
    </citation>
    <scope>NUCLEOTIDE SEQUENCE</scope>
    <source>
        <strain evidence="2">NBC_00248</strain>
    </source>
</reference>
<name>A0ABZ1T4M1_STRVG</name>
<dbReference type="EMBL" id="CP108090">
    <property type="protein sequence ID" value="WUQ10207.1"/>
    <property type="molecule type" value="Genomic_DNA"/>
</dbReference>